<dbReference type="PANTHER" id="PTHR37984:SF7">
    <property type="entry name" value="INTEGRASE CATALYTIC DOMAIN-CONTAINING PROTEIN"/>
    <property type="match status" value="1"/>
</dbReference>
<reference evidence="2 3" key="1">
    <citation type="journal article" date="2021" name="Elife">
        <title>Chloroplast acquisition without the gene transfer in kleptoplastic sea slugs, Plakobranchus ocellatus.</title>
        <authorList>
            <person name="Maeda T."/>
            <person name="Takahashi S."/>
            <person name="Yoshida T."/>
            <person name="Shimamura S."/>
            <person name="Takaki Y."/>
            <person name="Nagai Y."/>
            <person name="Toyoda A."/>
            <person name="Suzuki Y."/>
            <person name="Arimoto A."/>
            <person name="Ishii H."/>
            <person name="Satoh N."/>
            <person name="Nishiyama T."/>
            <person name="Hasebe M."/>
            <person name="Maruyama T."/>
            <person name="Minagawa J."/>
            <person name="Obokata J."/>
            <person name="Shigenobu S."/>
        </authorList>
    </citation>
    <scope>NUCLEOTIDE SEQUENCE [LARGE SCALE GENOMIC DNA]</scope>
</reference>
<name>A0AAV4DAC2_9GAST</name>
<gene>
    <name evidence="2" type="ORF">PoB_006761600</name>
</gene>
<evidence type="ECO:0000313" key="2">
    <source>
        <dbReference type="EMBL" id="GFO41111.1"/>
    </source>
</evidence>
<evidence type="ECO:0000313" key="3">
    <source>
        <dbReference type="Proteomes" id="UP000735302"/>
    </source>
</evidence>
<dbReference type="Pfam" id="PF17921">
    <property type="entry name" value="Integrase_H2C2"/>
    <property type="match status" value="1"/>
</dbReference>
<accession>A0AAV4DAC2</accession>
<dbReference type="EMBL" id="BLXT01007668">
    <property type="protein sequence ID" value="GFO41111.1"/>
    <property type="molecule type" value="Genomic_DNA"/>
</dbReference>
<comment type="caution">
    <text evidence="2">The sequence shown here is derived from an EMBL/GenBank/DDBJ whole genome shotgun (WGS) entry which is preliminary data.</text>
</comment>
<dbReference type="InterPro" id="IPR041588">
    <property type="entry name" value="Integrase_H2C2"/>
</dbReference>
<keyword evidence="3" id="KW-1185">Reference proteome</keyword>
<proteinExistence type="predicted"/>
<protein>
    <submittedName>
        <fullName evidence="2">Retrovirus-related pol polyprotein from</fullName>
    </submittedName>
</protein>
<dbReference type="InterPro" id="IPR050951">
    <property type="entry name" value="Retrovirus_Pol_polyprotein"/>
</dbReference>
<sequence>MPLTRSPFPSSILRHDRIVVSPSLRDQVFHTFHSAHQGSSQMCSCAEISFFWPGMTVAIIEMRSRYQPSNHMAPFQPCTHPPHIPPMNRAYSFQCIVANYLYYKGHSYLVAVDRFNNWPVVQEAAHGAT</sequence>
<feature type="domain" description="Integrase zinc-binding" evidence="1">
    <location>
        <begin position="20"/>
        <end position="60"/>
    </location>
</feature>
<dbReference type="AlphaFoldDB" id="A0AAV4DAC2"/>
<dbReference type="Proteomes" id="UP000735302">
    <property type="component" value="Unassembled WGS sequence"/>
</dbReference>
<dbReference type="Gene3D" id="1.10.340.70">
    <property type="match status" value="1"/>
</dbReference>
<organism evidence="2 3">
    <name type="scientific">Plakobranchus ocellatus</name>
    <dbReference type="NCBI Taxonomy" id="259542"/>
    <lineage>
        <taxon>Eukaryota</taxon>
        <taxon>Metazoa</taxon>
        <taxon>Spiralia</taxon>
        <taxon>Lophotrochozoa</taxon>
        <taxon>Mollusca</taxon>
        <taxon>Gastropoda</taxon>
        <taxon>Heterobranchia</taxon>
        <taxon>Euthyneura</taxon>
        <taxon>Panpulmonata</taxon>
        <taxon>Sacoglossa</taxon>
        <taxon>Placobranchoidea</taxon>
        <taxon>Plakobranchidae</taxon>
        <taxon>Plakobranchus</taxon>
    </lineage>
</organism>
<dbReference type="PANTHER" id="PTHR37984">
    <property type="entry name" value="PROTEIN CBG26694"/>
    <property type="match status" value="1"/>
</dbReference>
<evidence type="ECO:0000259" key="1">
    <source>
        <dbReference type="Pfam" id="PF17921"/>
    </source>
</evidence>